<gene>
    <name evidence="1" type="ORF">S06H3_07186</name>
</gene>
<accession>X1L425</accession>
<feature type="non-terminal residue" evidence="1">
    <location>
        <position position="1"/>
    </location>
</feature>
<sequence>IFVYIASEAAEEDLKEGRKGKDEITPYWRTIKNDGSLNPRFPGGVEAQAISNYYFI</sequence>
<reference evidence="1" key="1">
    <citation type="journal article" date="2014" name="Front. Microbiol.">
        <title>High frequency of phylogenetically diverse reductive dehalogenase-homologous genes in deep subseafloor sedimentary metagenomes.</title>
        <authorList>
            <person name="Kawai M."/>
            <person name="Futagami T."/>
            <person name="Toyoda A."/>
            <person name="Takaki Y."/>
            <person name="Nishi S."/>
            <person name="Hori S."/>
            <person name="Arai W."/>
            <person name="Tsubouchi T."/>
            <person name="Morono Y."/>
            <person name="Uchiyama I."/>
            <person name="Ito T."/>
            <person name="Fujiyama A."/>
            <person name="Inagaki F."/>
            <person name="Takami H."/>
        </authorList>
    </citation>
    <scope>NUCLEOTIDE SEQUENCE</scope>
    <source>
        <strain evidence="1">Expedition CK06-06</strain>
    </source>
</reference>
<dbReference type="EMBL" id="BARV01002882">
    <property type="protein sequence ID" value="GAH97184.1"/>
    <property type="molecule type" value="Genomic_DNA"/>
</dbReference>
<dbReference type="AlphaFoldDB" id="X1L425"/>
<organism evidence="1">
    <name type="scientific">marine sediment metagenome</name>
    <dbReference type="NCBI Taxonomy" id="412755"/>
    <lineage>
        <taxon>unclassified sequences</taxon>
        <taxon>metagenomes</taxon>
        <taxon>ecological metagenomes</taxon>
    </lineage>
</organism>
<proteinExistence type="predicted"/>
<comment type="caution">
    <text evidence="1">The sequence shown here is derived from an EMBL/GenBank/DDBJ whole genome shotgun (WGS) entry which is preliminary data.</text>
</comment>
<protein>
    <submittedName>
        <fullName evidence="1">Uncharacterized protein</fullName>
    </submittedName>
</protein>
<name>X1L425_9ZZZZ</name>
<evidence type="ECO:0000313" key="1">
    <source>
        <dbReference type="EMBL" id="GAH97184.1"/>
    </source>
</evidence>